<feature type="compositionally biased region" description="Basic and acidic residues" evidence="1">
    <location>
        <begin position="46"/>
        <end position="61"/>
    </location>
</feature>
<reference evidence="2" key="1">
    <citation type="submission" date="2020-02" db="EMBL/GenBank/DDBJ databases">
        <authorList>
            <person name="Meier V. D."/>
        </authorList>
    </citation>
    <scope>NUCLEOTIDE SEQUENCE</scope>
    <source>
        <strain evidence="2">AVDCRST_MAG85</strain>
    </source>
</reference>
<feature type="non-terminal residue" evidence="2">
    <location>
        <position position="1"/>
    </location>
</feature>
<dbReference type="AlphaFoldDB" id="A0A6J4U2I4"/>
<organism evidence="2">
    <name type="scientific">uncultured Solirubrobacteraceae bacterium</name>
    <dbReference type="NCBI Taxonomy" id="1162706"/>
    <lineage>
        <taxon>Bacteria</taxon>
        <taxon>Bacillati</taxon>
        <taxon>Actinomycetota</taxon>
        <taxon>Thermoleophilia</taxon>
        <taxon>Solirubrobacterales</taxon>
        <taxon>Solirubrobacteraceae</taxon>
        <taxon>environmental samples</taxon>
    </lineage>
</organism>
<feature type="region of interest" description="Disordered" evidence="1">
    <location>
        <begin position="46"/>
        <end position="87"/>
    </location>
</feature>
<evidence type="ECO:0000256" key="1">
    <source>
        <dbReference type="SAM" id="MobiDB-lite"/>
    </source>
</evidence>
<gene>
    <name evidence="2" type="ORF">AVDCRST_MAG85-4283</name>
</gene>
<name>A0A6J4U2I4_9ACTN</name>
<feature type="non-terminal residue" evidence="2">
    <location>
        <position position="146"/>
    </location>
</feature>
<protein>
    <submittedName>
        <fullName evidence="2">Uncharacterized protein</fullName>
    </submittedName>
</protein>
<dbReference type="EMBL" id="CADCVT010000487">
    <property type="protein sequence ID" value="CAA9537649.1"/>
    <property type="molecule type" value="Genomic_DNA"/>
</dbReference>
<sequence>DQPRALESSRVDGVEHRVGEAGRRVEAPLGRQVLDLEVHARVAVAGEHEQLGERRDRDRLGRGRGRQLGPRQAEHVGAAAGLQLGQRERLDRTGAVRGPVERRVVQDDRDAVLRELDVDLEHEPAGRGGAERGHRVLGEHRTALVV</sequence>
<accession>A0A6J4U2I4</accession>
<proteinExistence type="predicted"/>
<evidence type="ECO:0000313" key="2">
    <source>
        <dbReference type="EMBL" id="CAA9537649.1"/>
    </source>
</evidence>